<dbReference type="PANTHER" id="PTHR23528">
    <property type="match status" value="1"/>
</dbReference>
<dbReference type="Proteomes" id="UP000004728">
    <property type="component" value="Unassembled WGS sequence"/>
</dbReference>
<keyword evidence="3 4" id="KW-0472">Membrane</keyword>
<keyword evidence="2 4" id="KW-1133">Transmembrane helix</keyword>
<dbReference type="SUPFAM" id="SSF103473">
    <property type="entry name" value="MFS general substrate transporter"/>
    <property type="match status" value="1"/>
</dbReference>
<feature type="transmembrane region" description="Helical" evidence="4">
    <location>
        <begin position="262"/>
        <end position="282"/>
    </location>
</feature>
<feature type="domain" description="Major facilitator superfamily (MFS) profile" evidence="5">
    <location>
        <begin position="218"/>
        <end position="443"/>
    </location>
</feature>
<evidence type="ECO:0000256" key="2">
    <source>
        <dbReference type="ARBA" id="ARBA00022989"/>
    </source>
</evidence>
<proteinExistence type="predicted"/>
<protein>
    <submittedName>
        <fullName evidence="6">Major facilitator transporter</fullName>
    </submittedName>
</protein>
<keyword evidence="1 4" id="KW-0812">Transmembrane</keyword>
<feature type="transmembrane region" description="Helical" evidence="4">
    <location>
        <begin position="387"/>
        <end position="408"/>
    </location>
</feature>
<feature type="transmembrane region" description="Helical" evidence="4">
    <location>
        <begin position="353"/>
        <end position="375"/>
    </location>
</feature>
<dbReference type="InParanoid" id="F1Z4S8"/>
<name>F1Z4S8_9SPHN</name>
<dbReference type="GO" id="GO:0022857">
    <property type="term" value="F:transmembrane transporter activity"/>
    <property type="evidence" value="ECO:0007669"/>
    <property type="project" value="InterPro"/>
</dbReference>
<dbReference type="InterPro" id="IPR036259">
    <property type="entry name" value="MFS_trans_sf"/>
</dbReference>
<organism evidence="6 7">
    <name type="scientific">Novosphingobium nitrogenifigens DSM 19370</name>
    <dbReference type="NCBI Taxonomy" id="983920"/>
    <lineage>
        <taxon>Bacteria</taxon>
        <taxon>Pseudomonadati</taxon>
        <taxon>Pseudomonadota</taxon>
        <taxon>Alphaproteobacteria</taxon>
        <taxon>Sphingomonadales</taxon>
        <taxon>Sphingomonadaceae</taxon>
        <taxon>Novosphingobium</taxon>
    </lineage>
</organism>
<dbReference type="CDD" id="cd06174">
    <property type="entry name" value="MFS"/>
    <property type="match status" value="1"/>
</dbReference>
<evidence type="ECO:0000256" key="1">
    <source>
        <dbReference type="ARBA" id="ARBA00022692"/>
    </source>
</evidence>
<keyword evidence="7" id="KW-1185">Reference proteome</keyword>
<feature type="transmembrane region" description="Helical" evidence="4">
    <location>
        <begin position="294"/>
        <end position="313"/>
    </location>
</feature>
<dbReference type="Gene3D" id="1.20.1250.20">
    <property type="entry name" value="MFS general substrate transporter like domains"/>
    <property type="match status" value="2"/>
</dbReference>
<evidence type="ECO:0000313" key="6">
    <source>
        <dbReference type="EMBL" id="EGD60385.1"/>
    </source>
</evidence>
<feature type="transmembrane region" description="Helical" evidence="4">
    <location>
        <begin position="173"/>
        <end position="194"/>
    </location>
</feature>
<evidence type="ECO:0000256" key="4">
    <source>
        <dbReference type="SAM" id="Phobius"/>
    </source>
</evidence>
<dbReference type="InterPro" id="IPR011701">
    <property type="entry name" value="MFS"/>
</dbReference>
<dbReference type="EMBL" id="AEWJ01000022">
    <property type="protein sequence ID" value="EGD60385.1"/>
    <property type="molecule type" value="Genomic_DNA"/>
</dbReference>
<evidence type="ECO:0000313" key="7">
    <source>
        <dbReference type="Proteomes" id="UP000004728"/>
    </source>
</evidence>
<feature type="transmembrane region" description="Helical" evidence="4">
    <location>
        <begin position="319"/>
        <end position="341"/>
    </location>
</feature>
<gene>
    <name evidence="6" type="ORF">Y88_0033</name>
</gene>
<dbReference type="PROSITE" id="PS50850">
    <property type="entry name" value="MFS"/>
    <property type="match status" value="1"/>
</dbReference>
<feature type="transmembrane region" description="Helical" evidence="4">
    <location>
        <begin position="12"/>
        <end position="33"/>
    </location>
</feature>
<dbReference type="HOGENOM" id="CLU_040011_1_1_5"/>
<feature type="transmembrane region" description="Helical" evidence="4">
    <location>
        <begin position="144"/>
        <end position="167"/>
    </location>
</feature>
<dbReference type="eggNOG" id="COG2211">
    <property type="taxonomic scope" value="Bacteria"/>
</dbReference>
<feature type="transmembrane region" description="Helical" evidence="4">
    <location>
        <begin position="85"/>
        <end position="103"/>
    </location>
</feature>
<dbReference type="InterPro" id="IPR020846">
    <property type="entry name" value="MFS_dom"/>
</dbReference>
<dbReference type="AlphaFoldDB" id="F1Z4S8"/>
<comment type="caution">
    <text evidence="6">The sequence shown here is derived from an EMBL/GenBank/DDBJ whole genome shotgun (WGS) entry which is preliminary data.</text>
</comment>
<feature type="transmembrane region" description="Helical" evidence="4">
    <location>
        <begin position="53"/>
        <end position="73"/>
    </location>
</feature>
<dbReference type="STRING" id="983920.Y88_0033"/>
<feature type="transmembrane region" description="Helical" evidence="4">
    <location>
        <begin position="109"/>
        <end position="132"/>
    </location>
</feature>
<reference evidence="6 7" key="1">
    <citation type="journal article" date="2012" name="J. Bacteriol.">
        <title>Draft Genome Sequence of Novosphingobium nitrogenifigens Y88T.</title>
        <authorList>
            <person name="Strabala T.J."/>
            <person name="Macdonald L."/>
            <person name="Liu V."/>
            <person name="Smit A.M."/>
        </authorList>
    </citation>
    <scope>NUCLEOTIDE SEQUENCE [LARGE SCALE GENOMIC DNA]</scope>
    <source>
        <strain evidence="6 7">DSM 19370</strain>
    </source>
</reference>
<evidence type="ECO:0000256" key="3">
    <source>
        <dbReference type="ARBA" id="ARBA00023136"/>
    </source>
</evidence>
<dbReference type="PANTHER" id="PTHR23528:SF1">
    <property type="entry name" value="MAJOR FACILITATOR SUPERFAMILY (MFS) PROFILE DOMAIN-CONTAINING PROTEIN"/>
    <property type="match status" value="1"/>
</dbReference>
<evidence type="ECO:0000259" key="5">
    <source>
        <dbReference type="PROSITE" id="PS50850"/>
    </source>
</evidence>
<sequence>MVAKSRALTFGEALYVQAYVGAYIAFMPLLVLLLPRRVALITVAGGSERLLSLLVLVGGVVASLANIVAGHMSDKAMVRRGDRRLTLASGLVCLIATYGVLAVSFDPLLLILGVVAFQIAVNLLLSPMGALISDYIPDQRKGRVAGFLNCALPLATGAVGLVAWVAPVDGLRGFWGTLLLVTLCVAPLLVLWPFGVSRAQTGIPFHAPPAMGPLPVRNIVLAWWARFLLQLGATLLTNYLYPYIAFLTRGGMGGGRWDADGAVGWLSLWAALAACCGAVAAGRWSDILSDRRKLMAVSALLAALALAGFALAPGWRSLALSYAVLHLALAAFFSVEAAFVAEMIATSGQRGRLLGYMNLANTLPAILIAVTAMQAGRHALLVSAMPLVLLACACAGVLAAVLCLAMIARPRGVRQHADATDNEINDLKSFAKVLTPGGGGGGA</sequence>
<dbReference type="Pfam" id="PF07690">
    <property type="entry name" value="MFS_1"/>
    <property type="match status" value="2"/>
</dbReference>
<feature type="transmembrane region" description="Helical" evidence="4">
    <location>
        <begin position="221"/>
        <end position="242"/>
    </location>
</feature>
<accession>F1Z4S8</accession>